<proteinExistence type="predicted"/>
<evidence type="ECO:0000313" key="2">
    <source>
        <dbReference type="Proteomes" id="UP000033636"/>
    </source>
</evidence>
<organism evidence="1 2">
    <name type="scientific">Thermoproteus sp. AZ2</name>
    <dbReference type="NCBI Taxonomy" id="1609232"/>
    <lineage>
        <taxon>Archaea</taxon>
        <taxon>Thermoproteota</taxon>
        <taxon>Thermoprotei</taxon>
        <taxon>Thermoproteales</taxon>
        <taxon>Thermoproteaceae</taxon>
        <taxon>Thermoproteus</taxon>
    </lineage>
</organism>
<comment type="caution">
    <text evidence="1">The sequence shown here is derived from an EMBL/GenBank/DDBJ whole genome shotgun (WGS) entry which is preliminary data.</text>
</comment>
<dbReference type="Proteomes" id="UP000033636">
    <property type="component" value="Unassembled WGS sequence"/>
</dbReference>
<name>A0ACC6UZL5_9CREN</name>
<sequence>MYFDPRPKERREDLYDREEELRRFVESKSPLVVVTGLRRTGKSSLILVGVKSLGMPYIYIDARAFEEKPYISYADLLKALEEAVNKIRGKGLREALRGLEGVEVYGVSIKFRWGGEGRAKLPEILSALSSWAEDRGEGAIVVVDEAQELIKLRGYNVLPALAYAYDNLRGVRIVLSGSKAGLLARFLRTEDPSSPLYGRYADRIELGPFDKAKAVGFLREGFRQYGVEFDKGEDVYEELGGIPGWLAAFGNAYLRTRDLGKALGDVVGAAVGLIRKEFENFLIGREVAKRRYEAVMRAAKRCATWSEVKRALEAQEGRSINDAEVAKLIRNLADWAFLEKRGEAYCPPDPLIARAF</sequence>
<evidence type="ECO:0000313" key="1">
    <source>
        <dbReference type="EMBL" id="MFB6490102.1"/>
    </source>
</evidence>
<accession>A0ACC6UZL5</accession>
<keyword evidence="1" id="KW-0067">ATP-binding</keyword>
<gene>
    <name evidence="1" type="ORF">TU35_002455</name>
</gene>
<reference evidence="1" key="1">
    <citation type="submission" date="2024-07" db="EMBL/GenBank/DDBJ databases">
        <title>Metagenome and Metagenome-Assembled Genomes of Archaea from a hot spring from the geothermal field of Los Azufres, Mexico.</title>
        <authorList>
            <person name="Marin-Paredes R."/>
            <person name="Martinez-Romero E."/>
            <person name="Servin-Garciduenas L.E."/>
        </authorList>
    </citation>
    <scope>NUCLEOTIDE SEQUENCE</scope>
</reference>
<dbReference type="EMBL" id="JZWT02000004">
    <property type="protein sequence ID" value="MFB6490102.1"/>
    <property type="molecule type" value="Genomic_DNA"/>
</dbReference>
<protein>
    <submittedName>
        <fullName evidence="1">ATP-binding protein</fullName>
    </submittedName>
</protein>
<keyword evidence="1" id="KW-0547">Nucleotide-binding</keyword>